<protein>
    <submittedName>
        <fullName evidence="2">Uncharacterized protein</fullName>
    </submittedName>
</protein>
<proteinExistence type="predicted"/>
<evidence type="ECO:0000313" key="3">
    <source>
        <dbReference type="Proteomes" id="UP000324800"/>
    </source>
</evidence>
<comment type="caution">
    <text evidence="2">The sequence shown here is derived from an EMBL/GenBank/DDBJ whole genome shotgun (WGS) entry which is preliminary data.</text>
</comment>
<accession>A0A5J4VML1</accession>
<feature type="region of interest" description="Disordered" evidence="1">
    <location>
        <begin position="343"/>
        <end position="382"/>
    </location>
</feature>
<reference evidence="2 3" key="1">
    <citation type="submission" date="2019-03" db="EMBL/GenBank/DDBJ databases">
        <title>Single cell metagenomics reveals metabolic interactions within the superorganism composed of flagellate Streblomastix strix and complex community of Bacteroidetes bacteria on its surface.</title>
        <authorList>
            <person name="Treitli S.C."/>
            <person name="Kolisko M."/>
            <person name="Husnik F."/>
            <person name="Keeling P."/>
            <person name="Hampl V."/>
        </authorList>
    </citation>
    <scope>NUCLEOTIDE SEQUENCE [LARGE SCALE GENOMIC DNA]</scope>
    <source>
        <strain evidence="2">ST1C</strain>
    </source>
</reference>
<organism evidence="2 3">
    <name type="scientific">Streblomastix strix</name>
    <dbReference type="NCBI Taxonomy" id="222440"/>
    <lineage>
        <taxon>Eukaryota</taxon>
        <taxon>Metamonada</taxon>
        <taxon>Preaxostyla</taxon>
        <taxon>Oxymonadida</taxon>
        <taxon>Streblomastigidae</taxon>
        <taxon>Streblomastix</taxon>
    </lineage>
</organism>
<name>A0A5J4VML1_9EUKA</name>
<gene>
    <name evidence="2" type="ORF">EZS28_020779</name>
</gene>
<feature type="compositionally biased region" description="Basic and acidic residues" evidence="1">
    <location>
        <begin position="370"/>
        <end position="382"/>
    </location>
</feature>
<dbReference type="EMBL" id="SNRW01006116">
    <property type="protein sequence ID" value="KAA6383694.1"/>
    <property type="molecule type" value="Genomic_DNA"/>
</dbReference>
<dbReference type="AlphaFoldDB" id="A0A5J4VML1"/>
<evidence type="ECO:0000313" key="2">
    <source>
        <dbReference type="EMBL" id="KAA6383694.1"/>
    </source>
</evidence>
<dbReference type="Proteomes" id="UP000324800">
    <property type="component" value="Unassembled WGS sequence"/>
</dbReference>
<sequence>MANYFEDAINQKCSDNSVKNQRCALAVLLKFIGYSELKIRSDLVEQLMQKIRMQLRQTDKEKQILDLDILLHYIKAQIPLLDQNALAMQQRRAIAAALEMVFTVARFAEFHRTSLLSTSGDEYVGKFIRFLMKESAHCVGSSPGQLAENQTSQIKPKIYGGSAMLRNISKLIILTKQQEQQCNLLALAKHTHVKVDRFTHHSDTASTVRQYYNKKNNDEAREVFGQKEEELDNEADEEQERTLLEEIEHERSNVDKRIRSPVGVLSPGLNQLETPTEVIDDQKAQQDAANAEDVVRLLDPFNIVRVNKQSKSSLSPQEIVYNPEEYKQSFGRDMSSSFVLPYQDVPTLGNLGQTESSEVQTQSSADEEHEAPMIKEKETDDS</sequence>
<feature type="compositionally biased region" description="Low complexity" evidence="1">
    <location>
        <begin position="353"/>
        <end position="364"/>
    </location>
</feature>
<evidence type="ECO:0000256" key="1">
    <source>
        <dbReference type="SAM" id="MobiDB-lite"/>
    </source>
</evidence>